<sequence length="80" mass="8823">MDHERMAVLACDSRCATASAIIIVRVRSMSELLPSLAPTAAPPAEWAGHSAFSRTWWRLNNVEPWAGSIRHGSKHANQSR</sequence>
<reference evidence="1 2" key="1">
    <citation type="journal article" date="2021" name="Elife">
        <title>Chloroplast acquisition without the gene transfer in kleptoplastic sea slugs, Plakobranchus ocellatus.</title>
        <authorList>
            <person name="Maeda T."/>
            <person name="Takahashi S."/>
            <person name="Yoshida T."/>
            <person name="Shimamura S."/>
            <person name="Takaki Y."/>
            <person name="Nagai Y."/>
            <person name="Toyoda A."/>
            <person name="Suzuki Y."/>
            <person name="Arimoto A."/>
            <person name="Ishii H."/>
            <person name="Satoh N."/>
            <person name="Nishiyama T."/>
            <person name="Hasebe M."/>
            <person name="Maruyama T."/>
            <person name="Minagawa J."/>
            <person name="Obokata J."/>
            <person name="Shigenobu S."/>
        </authorList>
    </citation>
    <scope>NUCLEOTIDE SEQUENCE [LARGE SCALE GENOMIC DNA]</scope>
</reference>
<evidence type="ECO:0000313" key="2">
    <source>
        <dbReference type="Proteomes" id="UP000735302"/>
    </source>
</evidence>
<dbReference type="Proteomes" id="UP000735302">
    <property type="component" value="Unassembled WGS sequence"/>
</dbReference>
<dbReference type="EMBL" id="BLXT01008183">
    <property type="protein sequence ID" value="GFO46299.1"/>
    <property type="molecule type" value="Genomic_DNA"/>
</dbReference>
<comment type="caution">
    <text evidence="1">The sequence shown here is derived from an EMBL/GenBank/DDBJ whole genome shotgun (WGS) entry which is preliminary data.</text>
</comment>
<gene>
    <name evidence="1" type="ORF">PoB_007280400</name>
</gene>
<organism evidence="1 2">
    <name type="scientific">Plakobranchus ocellatus</name>
    <dbReference type="NCBI Taxonomy" id="259542"/>
    <lineage>
        <taxon>Eukaryota</taxon>
        <taxon>Metazoa</taxon>
        <taxon>Spiralia</taxon>
        <taxon>Lophotrochozoa</taxon>
        <taxon>Mollusca</taxon>
        <taxon>Gastropoda</taxon>
        <taxon>Heterobranchia</taxon>
        <taxon>Euthyneura</taxon>
        <taxon>Panpulmonata</taxon>
        <taxon>Sacoglossa</taxon>
        <taxon>Placobranchoidea</taxon>
        <taxon>Plakobranchidae</taxon>
        <taxon>Plakobranchus</taxon>
    </lineage>
</organism>
<name>A0AAV4DQ05_9GAST</name>
<accession>A0AAV4DQ05</accession>
<protein>
    <submittedName>
        <fullName evidence="1">Uncharacterized protein</fullName>
    </submittedName>
</protein>
<keyword evidence="2" id="KW-1185">Reference proteome</keyword>
<proteinExistence type="predicted"/>
<evidence type="ECO:0000313" key="1">
    <source>
        <dbReference type="EMBL" id="GFO46299.1"/>
    </source>
</evidence>
<dbReference type="AlphaFoldDB" id="A0AAV4DQ05"/>